<evidence type="ECO:0000313" key="6">
    <source>
        <dbReference type="Proteomes" id="UP000000305"/>
    </source>
</evidence>
<sequence length="126" mass="14914">IDPKTYCKLGHFNILIEDYPKAMSAYQKFRSLRADHWRDTNYLYGLGLVYFHFNSFNWAIKAFQQLLYIDPVYCRANEVHLRLGLIFKVTGELESSLKHFQLTLIDSAPCSLSQHEIRFHIAHLYE</sequence>
<evidence type="ECO:0000256" key="2">
    <source>
        <dbReference type="ARBA" id="ARBA00023242"/>
    </source>
</evidence>
<comment type="subcellular location">
    <subcellularLocation>
        <location evidence="1">Nucleus</location>
    </subcellularLocation>
</comment>
<dbReference type="eggNOG" id="KOG1124">
    <property type="taxonomic scope" value="Eukaryota"/>
</dbReference>
<keyword evidence="4" id="KW-0802">TPR repeat</keyword>
<feature type="non-terminal residue" evidence="5">
    <location>
        <position position="126"/>
    </location>
</feature>
<dbReference type="PROSITE" id="PS50005">
    <property type="entry name" value="TPR"/>
    <property type="match status" value="1"/>
</dbReference>
<feature type="repeat" description="TPR" evidence="4">
    <location>
        <begin position="40"/>
        <end position="73"/>
    </location>
</feature>
<dbReference type="Gene3D" id="1.25.40.10">
    <property type="entry name" value="Tetratricopeptide repeat domain"/>
    <property type="match status" value="1"/>
</dbReference>
<dbReference type="KEGG" id="dpx:DAPPUDRAFT_32877"/>
<dbReference type="PANTHER" id="PTHR14017:SF1">
    <property type="entry name" value="LD02225P"/>
    <property type="match status" value="1"/>
</dbReference>
<dbReference type="InterPro" id="IPR051630">
    <property type="entry name" value="Corepressor-Demethylase"/>
</dbReference>
<dbReference type="HOGENOM" id="CLU_1987109_0_0_1"/>
<dbReference type="EMBL" id="GL732530">
    <property type="protein sequence ID" value="EFX86342.1"/>
    <property type="molecule type" value="Genomic_DNA"/>
</dbReference>
<evidence type="ECO:0000256" key="3">
    <source>
        <dbReference type="ARBA" id="ARBA00034483"/>
    </source>
</evidence>
<dbReference type="GO" id="GO:0005634">
    <property type="term" value="C:nucleus"/>
    <property type="evidence" value="ECO:0007669"/>
    <property type="project" value="UniProtKB-SubCell"/>
</dbReference>
<accession>E9G292</accession>
<dbReference type="InterPro" id="IPR011990">
    <property type="entry name" value="TPR-like_helical_dom_sf"/>
</dbReference>
<protein>
    <submittedName>
        <fullName evidence="5">Uncharacterized protein</fullName>
    </submittedName>
</protein>
<dbReference type="Pfam" id="PF13181">
    <property type="entry name" value="TPR_8"/>
    <property type="match status" value="1"/>
</dbReference>
<evidence type="ECO:0000256" key="4">
    <source>
        <dbReference type="PROSITE-ProRule" id="PRU00339"/>
    </source>
</evidence>
<dbReference type="AlphaFoldDB" id="E9G292"/>
<evidence type="ECO:0000256" key="1">
    <source>
        <dbReference type="ARBA" id="ARBA00004123"/>
    </source>
</evidence>
<gene>
    <name evidence="5" type="ORF">DAPPUDRAFT_32877</name>
</gene>
<dbReference type="Proteomes" id="UP000000305">
    <property type="component" value="Unassembled WGS sequence"/>
</dbReference>
<proteinExistence type="inferred from homology"/>
<keyword evidence="6" id="KW-1185">Reference proteome</keyword>
<reference evidence="5 6" key="1">
    <citation type="journal article" date="2011" name="Science">
        <title>The ecoresponsive genome of Daphnia pulex.</title>
        <authorList>
            <person name="Colbourne J.K."/>
            <person name="Pfrender M.E."/>
            <person name="Gilbert D."/>
            <person name="Thomas W.K."/>
            <person name="Tucker A."/>
            <person name="Oakley T.H."/>
            <person name="Tokishita S."/>
            <person name="Aerts A."/>
            <person name="Arnold G.J."/>
            <person name="Basu M.K."/>
            <person name="Bauer D.J."/>
            <person name="Caceres C.E."/>
            <person name="Carmel L."/>
            <person name="Casola C."/>
            <person name="Choi J.H."/>
            <person name="Detter J.C."/>
            <person name="Dong Q."/>
            <person name="Dusheyko S."/>
            <person name="Eads B.D."/>
            <person name="Frohlich T."/>
            <person name="Geiler-Samerotte K.A."/>
            <person name="Gerlach D."/>
            <person name="Hatcher P."/>
            <person name="Jogdeo S."/>
            <person name="Krijgsveld J."/>
            <person name="Kriventseva E.V."/>
            <person name="Kultz D."/>
            <person name="Laforsch C."/>
            <person name="Lindquist E."/>
            <person name="Lopez J."/>
            <person name="Manak J.R."/>
            <person name="Muller J."/>
            <person name="Pangilinan J."/>
            <person name="Patwardhan R.P."/>
            <person name="Pitluck S."/>
            <person name="Pritham E.J."/>
            <person name="Rechtsteiner A."/>
            <person name="Rho M."/>
            <person name="Rogozin I.B."/>
            <person name="Sakarya O."/>
            <person name="Salamov A."/>
            <person name="Schaack S."/>
            <person name="Shapiro H."/>
            <person name="Shiga Y."/>
            <person name="Skalitzky C."/>
            <person name="Smith Z."/>
            <person name="Souvorov A."/>
            <person name="Sung W."/>
            <person name="Tang Z."/>
            <person name="Tsuchiya D."/>
            <person name="Tu H."/>
            <person name="Vos H."/>
            <person name="Wang M."/>
            <person name="Wolf Y.I."/>
            <person name="Yamagata H."/>
            <person name="Yamada T."/>
            <person name="Ye Y."/>
            <person name="Shaw J.R."/>
            <person name="Andrews J."/>
            <person name="Crease T.J."/>
            <person name="Tang H."/>
            <person name="Lucas S.M."/>
            <person name="Robertson H.M."/>
            <person name="Bork P."/>
            <person name="Koonin E.V."/>
            <person name="Zdobnov E.M."/>
            <person name="Grigoriev I.V."/>
            <person name="Lynch M."/>
            <person name="Boore J.L."/>
        </authorList>
    </citation>
    <scope>NUCLEOTIDE SEQUENCE [LARGE SCALE GENOMIC DNA]</scope>
</reference>
<dbReference type="PhylomeDB" id="E9G292"/>
<name>E9G292_DAPPU</name>
<dbReference type="OrthoDB" id="418911at2759"/>
<dbReference type="STRING" id="6669.E9G292"/>
<feature type="non-terminal residue" evidence="5">
    <location>
        <position position="1"/>
    </location>
</feature>
<keyword evidence="2" id="KW-0539">Nucleus</keyword>
<comment type="similarity">
    <text evidence="3">Belongs to the UTX family.</text>
</comment>
<dbReference type="InParanoid" id="E9G292"/>
<dbReference type="InterPro" id="IPR019734">
    <property type="entry name" value="TPR_rpt"/>
</dbReference>
<evidence type="ECO:0000313" key="5">
    <source>
        <dbReference type="EMBL" id="EFX86342.1"/>
    </source>
</evidence>
<dbReference type="PANTHER" id="PTHR14017">
    <property type="entry name" value="LYSINE-SPECIFIC DEMETHYLASE"/>
    <property type="match status" value="1"/>
</dbReference>
<dbReference type="SUPFAM" id="SSF48452">
    <property type="entry name" value="TPR-like"/>
    <property type="match status" value="1"/>
</dbReference>
<dbReference type="SMART" id="SM00028">
    <property type="entry name" value="TPR"/>
    <property type="match status" value="2"/>
</dbReference>
<organism evidence="5 6">
    <name type="scientific">Daphnia pulex</name>
    <name type="common">Water flea</name>
    <dbReference type="NCBI Taxonomy" id="6669"/>
    <lineage>
        <taxon>Eukaryota</taxon>
        <taxon>Metazoa</taxon>
        <taxon>Ecdysozoa</taxon>
        <taxon>Arthropoda</taxon>
        <taxon>Crustacea</taxon>
        <taxon>Branchiopoda</taxon>
        <taxon>Diplostraca</taxon>
        <taxon>Cladocera</taxon>
        <taxon>Anomopoda</taxon>
        <taxon>Daphniidae</taxon>
        <taxon>Daphnia</taxon>
    </lineage>
</organism>